<protein>
    <submittedName>
        <fullName evidence="1">Uncharacterized protein</fullName>
    </submittedName>
</protein>
<evidence type="ECO:0000313" key="1">
    <source>
        <dbReference type="EMBL" id="KAK6514917.1"/>
    </source>
</evidence>
<sequence length="132" mass="15147">MAVISRMEIVNRLPQPLSLHYLQTCCGYKFPEELSTDEETTLCATSDDKCIYTIGGLDNHIIVIDIEDFDQRGKVEIFSVDRTKTDILEQDSKDAKKLLAWDNREPIEGLEVSENYKAEYITRTKVWAVSVK</sequence>
<reference evidence="1 2" key="1">
    <citation type="submission" date="2019-10" db="EMBL/GenBank/DDBJ databases">
        <authorList>
            <person name="Palmer J.M."/>
        </authorList>
    </citation>
    <scope>NUCLEOTIDE SEQUENCE [LARGE SCALE GENOMIC DNA]</scope>
    <source>
        <strain evidence="1 2">TWF506</strain>
    </source>
</reference>
<gene>
    <name evidence="1" type="ORF">TWF506_007278</name>
</gene>
<dbReference type="AlphaFoldDB" id="A0AAN8RZH0"/>
<dbReference type="Proteomes" id="UP001307849">
    <property type="component" value="Unassembled WGS sequence"/>
</dbReference>
<keyword evidence="2" id="KW-1185">Reference proteome</keyword>
<comment type="caution">
    <text evidence="1">The sequence shown here is derived from an EMBL/GenBank/DDBJ whole genome shotgun (WGS) entry which is preliminary data.</text>
</comment>
<proteinExistence type="predicted"/>
<name>A0AAN8RZH0_9PEZI</name>
<evidence type="ECO:0000313" key="2">
    <source>
        <dbReference type="Proteomes" id="UP001307849"/>
    </source>
</evidence>
<organism evidence="1 2">
    <name type="scientific">Arthrobotrys conoides</name>
    <dbReference type="NCBI Taxonomy" id="74498"/>
    <lineage>
        <taxon>Eukaryota</taxon>
        <taxon>Fungi</taxon>
        <taxon>Dikarya</taxon>
        <taxon>Ascomycota</taxon>
        <taxon>Pezizomycotina</taxon>
        <taxon>Orbiliomycetes</taxon>
        <taxon>Orbiliales</taxon>
        <taxon>Orbiliaceae</taxon>
        <taxon>Arthrobotrys</taxon>
    </lineage>
</organism>
<accession>A0AAN8RZH0</accession>
<dbReference type="EMBL" id="JAVHJM010000004">
    <property type="protein sequence ID" value="KAK6514917.1"/>
    <property type="molecule type" value="Genomic_DNA"/>
</dbReference>